<organism evidence="2 3">
    <name type="scientific">Pseudoduganella albidiflava</name>
    <dbReference type="NCBI Taxonomy" id="321983"/>
    <lineage>
        <taxon>Bacteria</taxon>
        <taxon>Pseudomonadati</taxon>
        <taxon>Pseudomonadota</taxon>
        <taxon>Betaproteobacteria</taxon>
        <taxon>Burkholderiales</taxon>
        <taxon>Oxalobacteraceae</taxon>
        <taxon>Telluria group</taxon>
        <taxon>Pseudoduganella</taxon>
    </lineage>
</organism>
<dbReference type="Gene3D" id="3.90.180.10">
    <property type="entry name" value="Medium-chain alcohol dehydrogenases, catalytic domain"/>
    <property type="match status" value="1"/>
</dbReference>
<evidence type="ECO:0000256" key="1">
    <source>
        <dbReference type="SAM" id="MobiDB-lite"/>
    </source>
</evidence>
<dbReference type="EMBL" id="BMWV01000022">
    <property type="protein sequence ID" value="GGY67240.1"/>
    <property type="molecule type" value="Genomic_DNA"/>
</dbReference>
<protein>
    <recommendedName>
        <fullName evidence="4">Zinc-binding dehydrogenase</fullName>
    </recommendedName>
</protein>
<sequence>MIREERRVPVARQAAGARDLPPDDHSGHRRSTAHFVRPNDPFLDKHGIKHVIDKVYAFDEAEQAYEHLARGPFGKVVIKVADQSRPLACQKQALRKKRLTIRTL</sequence>
<comment type="caution">
    <text evidence="2">The sequence shown here is derived from an EMBL/GenBank/DDBJ whole genome shotgun (WGS) entry which is preliminary data.</text>
</comment>
<dbReference type="RefSeq" id="WP_229420417.1">
    <property type="nucleotide sequence ID" value="NZ_BMWV01000022.1"/>
</dbReference>
<feature type="region of interest" description="Disordered" evidence="1">
    <location>
        <begin position="1"/>
        <end position="38"/>
    </location>
</feature>
<evidence type="ECO:0000313" key="2">
    <source>
        <dbReference type="EMBL" id="GGY67240.1"/>
    </source>
</evidence>
<evidence type="ECO:0000313" key="3">
    <source>
        <dbReference type="Proteomes" id="UP000628442"/>
    </source>
</evidence>
<dbReference type="Proteomes" id="UP000628442">
    <property type="component" value="Unassembled WGS sequence"/>
</dbReference>
<accession>A0AA87Y2I5</accession>
<name>A0AA87Y2I5_9BURK</name>
<proteinExistence type="predicted"/>
<dbReference type="AlphaFoldDB" id="A0AA87Y2I5"/>
<gene>
    <name evidence="2" type="ORF">GCM10007387_56840</name>
</gene>
<evidence type="ECO:0008006" key="4">
    <source>
        <dbReference type="Google" id="ProtNLM"/>
    </source>
</evidence>
<reference evidence="2" key="1">
    <citation type="journal article" date="2014" name="Int. J. Syst. Evol. Microbiol.">
        <title>Complete genome sequence of Corynebacterium casei LMG S-19264T (=DSM 44701T), isolated from a smear-ripened cheese.</title>
        <authorList>
            <consortium name="US DOE Joint Genome Institute (JGI-PGF)"/>
            <person name="Walter F."/>
            <person name="Albersmeier A."/>
            <person name="Kalinowski J."/>
            <person name="Ruckert C."/>
        </authorList>
    </citation>
    <scope>NUCLEOTIDE SEQUENCE</scope>
    <source>
        <strain evidence="2">KCTC 12343</strain>
    </source>
</reference>
<reference evidence="2" key="2">
    <citation type="submission" date="2022-12" db="EMBL/GenBank/DDBJ databases">
        <authorList>
            <person name="Sun Q."/>
            <person name="Kim S."/>
        </authorList>
    </citation>
    <scope>NUCLEOTIDE SEQUENCE</scope>
    <source>
        <strain evidence="2">KCTC 12343</strain>
    </source>
</reference>